<dbReference type="RefSeq" id="WP_019469204.1">
    <property type="nucleotide sequence ID" value="NZ_LAKJ01000019.1"/>
</dbReference>
<organism evidence="1 2">
    <name type="scientific">Staphylococcus cohnii subsp. cohnii</name>
    <dbReference type="NCBI Taxonomy" id="74704"/>
    <lineage>
        <taxon>Bacteria</taxon>
        <taxon>Bacillati</taxon>
        <taxon>Bacillota</taxon>
        <taxon>Bacilli</taxon>
        <taxon>Bacillales</taxon>
        <taxon>Staphylococcaceae</taxon>
        <taxon>Staphylococcus</taxon>
        <taxon>Staphylococcus cohnii species complex</taxon>
    </lineage>
</organism>
<evidence type="ECO:0000313" key="2">
    <source>
        <dbReference type="Proteomes" id="UP000034455"/>
    </source>
</evidence>
<gene>
    <name evidence="1" type="ORF">UF66_1166</name>
</gene>
<protein>
    <recommendedName>
        <fullName evidence="3">Bacteriocin</fullName>
    </recommendedName>
</protein>
<accession>A0A0M2NYN2</accession>
<reference evidence="1 2" key="1">
    <citation type="submission" date="2015-03" db="EMBL/GenBank/DDBJ databases">
        <title>Genome Assembly of Staphylococcus cohnii subsp. cohnii strain G22B2.</title>
        <authorList>
            <person name="Nair G."/>
            <person name="Kaur G."/>
            <person name="Khatri I."/>
            <person name="Singh N.K."/>
            <person name="Sathyabama S."/>
            <person name="Maurya S.K."/>
            <person name="Subramanian S."/>
            <person name="Agrewala J.N."/>
            <person name="Mayilraj S."/>
        </authorList>
    </citation>
    <scope>NUCLEOTIDE SEQUENCE [LARGE SCALE GENOMIC DNA]</scope>
    <source>
        <strain evidence="1 2">G22B2</strain>
    </source>
</reference>
<sequence length="48" mass="5179">MKTLNENELKTINGGKGIVGEITGEITDIGNAISNGWNDLKEGYGTRR</sequence>
<proteinExistence type="predicted"/>
<dbReference type="AlphaFoldDB" id="A0A0M2NYN2"/>
<dbReference type="NCBIfam" id="TIGR01847">
    <property type="entry name" value="bacteriocin_sig"/>
    <property type="match status" value="1"/>
</dbReference>
<dbReference type="PATRIC" id="fig|74704.6.peg.1198"/>
<name>A0A0M2NYN2_STACC</name>
<evidence type="ECO:0008006" key="3">
    <source>
        <dbReference type="Google" id="ProtNLM"/>
    </source>
</evidence>
<evidence type="ECO:0000313" key="1">
    <source>
        <dbReference type="EMBL" id="KKI63060.1"/>
    </source>
</evidence>
<dbReference type="Proteomes" id="UP000034455">
    <property type="component" value="Unassembled WGS sequence"/>
</dbReference>
<dbReference type="EMBL" id="LAKJ01000019">
    <property type="protein sequence ID" value="KKI63060.1"/>
    <property type="molecule type" value="Genomic_DNA"/>
</dbReference>
<comment type="caution">
    <text evidence="1">The sequence shown here is derived from an EMBL/GenBank/DDBJ whole genome shotgun (WGS) entry which is preliminary data.</text>
</comment>
<dbReference type="InterPro" id="IPR010133">
    <property type="entry name" value="Bacteriocin_signal_seq"/>
</dbReference>